<accession>A0A835XIJ4</accession>
<dbReference type="PANTHER" id="PTHR38663">
    <property type="match status" value="1"/>
</dbReference>
<dbReference type="Proteomes" id="UP000612055">
    <property type="component" value="Unassembled WGS sequence"/>
</dbReference>
<dbReference type="Gene3D" id="3.50.50.60">
    <property type="entry name" value="FAD/NAD(P)-binding domain"/>
    <property type="match status" value="1"/>
</dbReference>
<feature type="compositionally biased region" description="Gly residues" evidence="1">
    <location>
        <begin position="809"/>
        <end position="819"/>
    </location>
</feature>
<proteinExistence type="predicted"/>
<gene>
    <name evidence="2" type="ORF">HYH03_017098</name>
</gene>
<evidence type="ECO:0008006" key="4">
    <source>
        <dbReference type="Google" id="ProtNLM"/>
    </source>
</evidence>
<feature type="compositionally biased region" description="Low complexity" evidence="1">
    <location>
        <begin position="556"/>
        <end position="582"/>
    </location>
</feature>
<dbReference type="AlphaFoldDB" id="A0A835XIJ4"/>
<dbReference type="PANTHER" id="PTHR38663:SF1">
    <property type="entry name" value="L-ORNITHINE N(5)-MONOOXYGENASE"/>
    <property type="match status" value="1"/>
</dbReference>
<feature type="region of interest" description="Disordered" evidence="1">
    <location>
        <begin position="228"/>
        <end position="248"/>
    </location>
</feature>
<feature type="region of interest" description="Disordered" evidence="1">
    <location>
        <begin position="538"/>
        <end position="606"/>
    </location>
</feature>
<reference evidence="2" key="1">
    <citation type="journal article" date="2020" name="bioRxiv">
        <title>Comparative genomics of Chlamydomonas.</title>
        <authorList>
            <person name="Craig R.J."/>
            <person name="Hasan A.R."/>
            <person name="Ness R.W."/>
            <person name="Keightley P.D."/>
        </authorList>
    </citation>
    <scope>NUCLEOTIDE SEQUENCE</scope>
    <source>
        <strain evidence="2">CCAP 11/70</strain>
    </source>
</reference>
<feature type="region of interest" description="Disordered" evidence="1">
    <location>
        <begin position="786"/>
        <end position="837"/>
    </location>
</feature>
<evidence type="ECO:0000256" key="1">
    <source>
        <dbReference type="SAM" id="MobiDB-lite"/>
    </source>
</evidence>
<evidence type="ECO:0000313" key="3">
    <source>
        <dbReference type="Proteomes" id="UP000612055"/>
    </source>
</evidence>
<dbReference type="InterPro" id="IPR036188">
    <property type="entry name" value="FAD/NAD-bd_sf"/>
</dbReference>
<feature type="compositionally biased region" description="Acidic residues" evidence="1">
    <location>
        <begin position="638"/>
        <end position="653"/>
    </location>
</feature>
<organism evidence="2 3">
    <name type="scientific">Edaphochlamys debaryana</name>
    <dbReference type="NCBI Taxonomy" id="47281"/>
    <lineage>
        <taxon>Eukaryota</taxon>
        <taxon>Viridiplantae</taxon>
        <taxon>Chlorophyta</taxon>
        <taxon>core chlorophytes</taxon>
        <taxon>Chlorophyceae</taxon>
        <taxon>CS clade</taxon>
        <taxon>Chlamydomonadales</taxon>
        <taxon>Chlamydomonadales incertae sedis</taxon>
        <taxon>Edaphochlamys</taxon>
    </lineage>
</organism>
<protein>
    <recommendedName>
        <fullName evidence="4">L-ornithine N(5)-monooxygenase</fullName>
    </recommendedName>
</protein>
<keyword evidence="3" id="KW-1185">Reference proteome</keyword>
<dbReference type="OrthoDB" id="546618at2759"/>
<evidence type="ECO:0000313" key="2">
    <source>
        <dbReference type="EMBL" id="KAG2484079.1"/>
    </source>
</evidence>
<dbReference type="EMBL" id="JAEHOE010000158">
    <property type="protein sequence ID" value="KAG2484079.1"/>
    <property type="molecule type" value="Genomic_DNA"/>
</dbReference>
<dbReference type="SUPFAM" id="SSF51905">
    <property type="entry name" value="FAD/NAD(P)-binding domain"/>
    <property type="match status" value="1"/>
</dbReference>
<feature type="region of interest" description="Disordered" evidence="1">
    <location>
        <begin position="618"/>
        <end position="654"/>
    </location>
</feature>
<feature type="compositionally biased region" description="Gly residues" evidence="1">
    <location>
        <begin position="789"/>
        <end position="799"/>
    </location>
</feature>
<comment type="caution">
    <text evidence="2">The sequence shown here is derived from an EMBL/GenBank/DDBJ whole genome shotgun (WGS) entry which is preliminary data.</text>
</comment>
<sequence>MLELLVIGAGPHALTILSRLLEEAPDDSVDAYRRQVRPKAELRQARKHQATCATRRGRLSAWLQQRVMVVDERGSWMSRWDEQFAGLGIPHLRSPGSVHPDPMSSYALEEWALERRRACELVEMEVMEKSADFRGPFDLPGTRLFADFSRDVVRRYCLDAVLRRAKVQQLTPVLRPDGRPSHTLALLSDGSRVAARRVLVAIGSTNVPRLPPFALGWVTPLAPATIPAPAPTSAPAEDPGPAVIEGSAPACTPTTASASTAAASSPSVPGAPCCAQAPSAAPASPGVAGCAAQPVGPAPPEPEPWAGRMLHAWQVAATFACRNGSASGQHAANVACGGGTAAAKRAVACDIIGGVSSGGGGGPCRSLAGHRVVVIGGGLTAAQLSALAVQHGCTDVIQLVRGELKVKQFDVDTHFLGRMRDAHLHAFSRLRTPQQRLAALRAAVGGGSTTPEAAATLAALAAARRLRLEEGVEVVAADWSDACCTRRRDTSASAGASEGVEGVEGRARGGVLPWAPHRAAGVWHLYLSRPLTAGGRGGGACSLSRAQQPRGGGGAAPQRRWAGVPSATSHAAAAASCSSSPSSDDEAASGDDGSCCSGSGSGDDCEVAAPAEARCCDRGRAQDQAHVTTRRGGWAAAADDDDNESNDDDDEADGGGLLLHADHVWLATGSQVDAAADPLLATLLAACPVPLAGGMPALTPQLRWREDTDIFVAGAYAALQLGPGAANLMGARTAAVRLAALWHKEAGPALCPHPADTRAAVVALSEFQASAALGVGGMQPVKLSKAAGRGAGRGAGKGGRGGKGKGKGRGGGVSVGRGLGAEQAGGEEGAEAGARSGPLCECWVPCA</sequence>
<name>A0A835XIJ4_9CHLO</name>